<dbReference type="AlphaFoldDB" id="A0A345P9B0"/>
<dbReference type="Proteomes" id="UP000253940">
    <property type="component" value="Chromosome"/>
</dbReference>
<proteinExistence type="predicted"/>
<dbReference type="RefSeq" id="WP_114899977.1">
    <property type="nucleotide sequence ID" value="NZ_CP031222.1"/>
</dbReference>
<dbReference type="OrthoDB" id="7573036at2"/>
<organism evidence="1 2">
    <name type="scientific">Aquirhabdus parva</name>
    <dbReference type="NCBI Taxonomy" id="2283318"/>
    <lineage>
        <taxon>Bacteria</taxon>
        <taxon>Pseudomonadati</taxon>
        <taxon>Pseudomonadota</taxon>
        <taxon>Gammaproteobacteria</taxon>
        <taxon>Moraxellales</taxon>
        <taxon>Moraxellaceae</taxon>
        <taxon>Aquirhabdus</taxon>
    </lineage>
</organism>
<sequence length="174" mass="19460">MSTTVKAPYLVEQVTALGRPSDYSLEICEAICARLIEGESLRTICRRDDMPAISTVMNWLRQHQAFAELYARARELQADAMFEQLLDIADDGTNDYGVNEDGESNGKLDRDHITRSRLRIDTRKWILARMNPKKYGDAVSMRHSGDAQNPVGLLVTQLQGSSIPVVAEAMSDDD</sequence>
<keyword evidence="2" id="KW-1185">Reference proteome</keyword>
<dbReference type="KEGG" id="mbah:HYN46_14100"/>
<gene>
    <name evidence="1" type="ORF">HYN46_14100</name>
</gene>
<reference evidence="1 2" key="1">
    <citation type="submission" date="2018-07" db="EMBL/GenBank/DDBJ databases">
        <title>Genome sequencing of Moraxellaceae gen. HYN0046.</title>
        <authorList>
            <person name="Kim M."/>
            <person name="Yi H."/>
        </authorList>
    </citation>
    <scope>NUCLEOTIDE SEQUENCE [LARGE SCALE GENOMIC DNA]</scope>
    <source>
        <strain evidence="1 2">HYN0046</strain>
    </source>
</reference>
<protein>
    <submittedName>
        <fullName evidence="1">Terminase small subunit protein</fullName>
    </submittedName>
</protein>
<evidence type="ECO:0000313" key="1">
    <source>
        <dbReference type="EMBL" id="AXI03869.1"/>
    </source>
</evidence>
<evidence type="ECO:0000313" key="2">
    <source>
        <dbReference type="Proteomes" id="UP000253940"/>
    </source>
</evidence>
<accession>A0A345P9B0</accession>
<dbReference type="InterPro" id="IPR048683">
    <property type="entry name" value="Sf6_terminase"/>
</dbReference>
<dbReference type="Gene3D" id="1.10.10.60">
    <property type="entry name" value="Homeodomain-like"/>
    <property type="match status" value="1"/>
</dbReference>
<dbReference type="Pfam" id="PF20901">
    <property type="entry name" value="Sf6_terminase"/>
    <property type="match status" value="1"/>
</dbReference>
<name>A0A345P9B0_9GAMM</name>
<dbReference type="EMBL" id="CP031222">
    <property type="protein sequence ID" value="AXI03869.1"/>
    <property type="molecule type" value="Genomic_DNA"/>
</dbReference>